<dbReference type="UniPathway" id="UPA00619">
    <property type="reaction ID" value="UER00676"/>
</dbReference>
<dbReference type="InterPro" id="IPR036866">
    <property type="entry name" value="RibonucZ/Hydroxyglut_hydro"/>
</dbReference>
<evidence type="ECO:0000256" key="8">
    <source>
        <dbReference type="ARBA" id="ARBA00022833"/>
    </source>
</evidence>
<evidence type="ECO:0000256" key="2">
    <source>
        <dbReference type="ARBA" id="ARBA00001947"/>
    </source>
</evidence>
<keyword evidence="8" id="KW-0862">Zinc</keyword>
<proteinExistence type="inferred from homology"/>
<evidence type="ECO:0000259" key="10">
    <source>
        <dbReference type="SMART" id="SM00849"/>
    </source>
</evidence>
<keyword evidence="7" id="KW-0378">Hydrolase</keyword>
<dbReference type="OrthoDB" id="515692at2759"/>
<dbReference type="InterPro" id="IPR001279">
    <property type="entry name" value="Metallo-B-lactamas"/>
</dbReference>
<gene>
    <name evidence="11" type="ORF">JI435_102840</name>
</gene>
<keyword evidence="6" id="KW-0479">Metal-binding</keyword>
<evidence type="ECO:0000313" key="11">
    <source>
        <dbReference type="EMBL" id="QRD03506.1"/>
    </source>
</evidence>
<evidence type="ECO:0000256" key="3">
    <source>
        <dbReference type="ARBA" id="ARBA00004963"/>
    </source>
</evidence>
<evidence type="ECO:0000256" key="1">
    <source>
        <dbReference type="ARBA" id="ARBA00001623"/>
    </source>
</evidence>
<dbReference type="EC" id="3.1.2.6" evidence="5"/>
<organism evidence="11 12">
    <name type="scientific">Phaeosphaeria nodorum (strain SN15 / ATCC MYA-4574 / FGSC 10173)</name>
    <name type="common">Glume blotch fungus</name>
    <name type="synonym">Parastagonospora nodorum</name>
    <dbReference type="NCBI Taxonomy" id="321614"/>
    <lineage>
        <taxon>Eukaryota</taxon>
        <taxon>Fungi</taxon>
        <taxon>Dikarya</taxon>
        <taxon>Ascomycota</taxon>
        <taxon>Pezizomycotina</taxon>
        <taxon>Dothideomycetes</taxon>
        <taxon>Pleosporomycetidae</taxon>
        <taxon>Pleosporales</taxon>
        <taxon>Pleosporineae</taxon>
        <taxon>Phaeosphaeriaceae</taxon>
        <taxon>Parastagonospora</taxon>
    </lineage>
</organism>
<comment type="catalytic activity">
    <reaction evidence="1">
        <text>an S-(2-hydroxyacyl)glutathione + H2O = a 2-hydroxy carboxylate + glutathione + H(+)</text>
        <dbReference type="Rhea" id="RHEA:21864"/>
        <dbReference type="ChEBI" id="CHEBI:15377"/>
        <dbReference type="ChEBI" id="CHEBI:15378"/>
        <dbReference type="ChEBI" id="CHEBI:57925"/>
        <dbReference type="ChEBI" id="CHEBI:58896"/>
        <dbReference type="ChEBI" id="CHEBI:71261"/>
        <dbReference type="EC" id="3.1.2.6"/>
    </reaction>
</comment>
<dbReference type="PANTHER" id="PTHR11935">
    <property type="entry name" value="BETA LACTAMASE DOMAIN"/>
    <property type="match status" value="1"/>
</dbReference>
<dbReference type="AlphaFoldDB" id="A0A7U2FII3"/>
<dbReference type="VEuPathDB" id="FungiDB:JI435_102840"/>
<evidence type="ECO:0000256" key="6">
    <source>
        <dbReference type="ARBA" id="ARBA00022723"/>
    </source>
</evidence>
<name>A0A7U2FII3_PHANO</name>
<dbReference type="SMART" id="SM00849">
    <property type="entry name" value="Lactamase_B"/>
    <property type="match status" value="1"/>
</dbReference>
<dbReference type="InterPro" id="IPR017782">
    <property type="entry name" value="Hydroxyacylglutathione_Hdrlase"/>
</dbReference>
<dbReference type="PANTHER" id="PTHR11935:SF94">
    <property type="entry name" value="TENZING NORGAY, ISOFORM C"/>
    <property type="match status" value="1"/>
</dbReference>
<sequence>MTSTTSSRSIIVTIFLMSLFAAAIKRYSPTILTRPIVKPIATRAMHIQSIPMWEGSGNNYAYLVSDDKTKEAVIIDPANPPEVIEHLKKKTSAGFKLSKIINTHHHHDHAGGNKEIQKAFNLPVMGGADCNLVAETPSHNSKFKVGSINVTALHTPCHTQDSICFFFEDGSDRAVFTGDTMFIGGCGRFFEGTPKEMHAAFKTLGALPDDTKVFPGHEYTKGNVKFAKTVLNNDAIKKLDEYSQANKETQGKFTIGDEKKHNVFMRTDDPELQKLTGKTDPIDVMGALRSMKDNA</sequence>
<dbReference type="GO" id="GO:0019243">
    <property type="term" value="P:methylglyoxal catabolic process to D-lactate via S-lactoyl-glutathione"/>
    <property type="evidence" value="ECO:0007669"/>
    <property type="project" value="InterPro"/>
</dbReference>
<dbReference type="Pfam" id="PF16123">
    <property type="entry name" value="HAGH_C"/>
    <property type="match status" value="1"/>
</dbReference>
<evidence type="ECO:0000313" key="12">
    <source>
        <dbReference type="Proteomes" id="UP000663193"/>
    </source>
</evidence>
<comment type="pathway">
    <text evidence="3">Secondary metabolite metabolism; methylglyoxal degradation; (R)-lactate from methylglyoxal: step 2/2.</text>
</comment>
<dbReference type="GO" id="GO:0004416">
    <property type="term" value="F:hydroxyacylglutathione hydrolase activity"/>
    <property type="evidence" value="ECO:0007669"/>
    <property type="project" value="UniProtKB-EC"/>
</dbReference>
<dbReference type="Gene3D" id="3.60.15.10">
    <property type="entry name" value="Ribonuclease Z/Hydroxyacylglutathione hydrolase-like"/>
    <property type="match status" value="1"/>
</dbReference>
<dbReference type="GO" id="GO:0046872">
    <property type="term" value="F:metal ion binding"/>
    <property type="evidence" value="ECO:0007669"/>
    <property type="project" value="UniProtKB-KW"/>
</dbReference>
<evidence type="ECO:0000256" key="5">
    <source>
        <dbReference type="ARBA" id="ARBA00011917"/>
    </source>
</evidence>
<evidence type="ECO:0000256" key="4">
    <source>
        <dbReference type="ARBA" id="ARBA00006759"/>
    </source>
</evidence>
<evidence type="ECO:0000256" key="7">
    <source>
        <dbReference type="ARBA" id="ARBA00022801"/>
    </source>
</evidence>
<feature type="domain" description="Metallo-beta-lactamase" evidence="10">
    <location>
        <begin position="58"/>
        <end position="217"/>
    </location>
</feature>
<dbReference type="InterPro" id="IPR032282">
    <property type="entry name" value="HAGH_C"/>
</dbReference>
<dbReference type="RefSeq" id="XP_001800563.1">
    <property type="nucleotide sequence ID" value="XM_001800511.1"/>
</dbReference>
<dbReference type="CDD" id="cd07723">
    <property type="entry name" value="hydroxyacylglutathione_hydrolase_MBL-fold"/>
    <property type="match status" value="1"/>
</dbReference>
<dbReference type="KEGG" id="pno:SNOG_10284"/>
<comment type="similarity">
    <text evidence="4">Belongs to the metallo-beta-lactamase superfamily. Glyoxalase II family.</text>
</comment>
<dbReference type="NCBIfam" id="TIGR03413">
    <property type="entry name" value="GSH_gloB"/>
    <property type="match status" value="1"/>
</dbReference>
<comment type="cofactor">
    <cofactor evidence="2">
        <name>Zn(2+)</name>
        <dbReference type="ChEBI" id="CHEBI:29105"/>
    </cofactor>
</comment>
<dbReference type="EMBL" id="CP069037">
    <property type="protein sequence ID" value="QRD03506.1"/>
    <property type="molecule type" value="Genomic_DNA"/>
</dbReference>
<protein>
    <recommendedName>
        <fullName evidence="5">hydroxyacylglutathione hydrolase</fullName>
        <ecNumber evidence="5">3.1.2.6</ecNumber>
    </recommendedName>
    <alternativeName>
        <fullName evidence="9">Glyoxalase II</fullName>
    </alternativeName>
</protein>
<dbReference type="Pfam" id="PF00753">
    <property type="entry name" value="Lactamase_B"/>
    <property type="match status" value="2"/>
</dbReference>
<reference evidence="12" key="1">
    <citation type="journal article" date="2021" name="BMC Genomics">
        <title>Chromosome-level genome assembly and manually-curated proteome of model necrotroph Parastagonospora nodorum Sn15 reveals a genome-wide trove of candidate effector homologs, and redundancy of virulence-related functions within an accessory chromosome.</title>
        <authorList>
            <person name="Bertazzoni S."/>
            <person name="Jones D.A.B."/>
            <person name="Phan H.T."/>
            <person name="Tan K.-C."/>
            <person name="Hane J.K."/>
        </authorList>
    </citation>
    <scope>NUCLEOTIDE SEQUENCE [LARGE SCALE GENOMIC DNA]</scope>
    <source>
        <strain evidence="12">SN15 / ATCC MYA-4574 / FGSC 10173)</strain>
    </source>
</reference>
<dbReference type="Proteomes" id="UP000663193">
    <property type="component" value="Chromosome 15"/>
</dbReference>
<dbReference type="SUPFAM" id="SSF56281">
    <property type="entry name" value="Metallo-hydrolase/oxidoreductase"/>
    <property type="match status" value="1"/>
</dbReference>
<dbReference type="InterPro" id="IPR035680">
    <property type="entry name" value="Clx_II_MBL"/>
</dbReference>
<dbReference type="HAMAP" id="MF_01374">
    <property type="entry name" value="Glyoxalase_2"/>
    <property type="match status" value="1"/>
</dbReference>
<evidence type="ECO:0000256" key="9">
    <source>
        <dbReference type="ARBA" id="ARBA00031044"/>
    </source>
</evidence>
<accession>A0A7U2FII3</accession>
<keyword evidence="12" id="KW-1185">Reference proteome</keyword>